<comment type="caution">
    <text evidence="1">The sequence shown here is derived from an EMBL/GenBank/DDBJ whole genome shotgun (WGS) entry which is preliminary data.</text>
</comment>
<sequence length="68" mass="7542">MYAKLVDELMTKRPHPQQRYRSSLGVQRLTDGEGRMLVAQMLGNLNAMKLHGMATACAAGWIGGPTRR</sequence>
<gene>
    <name evidence="1" type="ORF">HNV28_05165</name>
</gene>
<organism evidence="1 2">
    <name type="scientific">Myxococcus xanthus</name>
    <dbReference type="NCBI Taxonomy" id="34"/>
    <lineage>
        <taxon>Bacteria</taxon>
        <taxon>Pseudomonadati</taxon>
        <taxon>Myxococcota</taxon>
        <taxon>Myxococcia</taxon>
        <taxon>Myxococcales</taxon>
        <taxon>Cystobacterineae</taxon>
        <taxon>Myxococcaceae</taxon>
        <taxon>Myxococcus</taxon>
    </lineage>
</organism>
<accession>A0A7Y4IF74</accession>
<protein>
    <submittedName>
        <fullName evidence="1">Uncharacterized protein</fullName>
    </submittedName>
</protein>
<reference evidence="1 2" key="1">
    <citation type="submission" date="2020-05" db="EMBL/GenBank/DDBJ databases">
        <authorList>
            <person name="Whitworth D."/>
        </authorList>
    </citation>
    <scope>NUCLEOTIDE SEQUENCE [LARGE SCALE GENOMIC DNA]</scope>
    <source>
        <strain evidence="1 2">AM005</strain>
    </source>
</reference>
<dbReference type="Proteomes" id="UP000533080">
    <property type="component" value="Unassembled WGS sequence"/>
</dbReference>
<proteinExistence type="predicted"/>
<dbReference type="EMBL" id="JABFNT010000011">
    <property type="protein sequence ID" value="NOJ77735.1"/>
    <property type="molecule type" value="Genomic_DNA"/>
</dbReference>
<dbReference type="AlphaFoldDB" id="A0A7Y4IF74"/>
<evidence type="ECO:0000313" key="2">
    <source>
        <dbReference type="Proteomes" id="UP000533080"/>
    </source>
</evidence>
<evidence type="ECO:0000313" key="1">
    <source>
        <dbReference type="EMBL" id="NOJ77735.1"/>
    </source>
</evidence>
<name>A0A7Y4IF74_MYXXA</name>